<dbReference type="SUPFAM" id="SSF50978">
    <property type="entry name" value="WD40 repeat-like"/>
    <property type="match status" value="1"/>
</dbReference>
<dbReference type="VEuPathDB" id="FungiDB:PC9H_011280"/>
<keyword evidence="2" id="KW-0677">Repeat</keyword>
<protein>
    <recommendedName>
        <fullName evidence="6">WD40 repeat-like protein</fullName>
    </recommendedName>
</protein>
<dbReference type="PRINTS" id="PR00320">
    <property type="entry name" value="GPROTEINBRPT"/>
</dbReference>
<feature type="repeat" description="WD" evidence="3">
    <location>
        <begin position="510"/>
        <end position="537"/>
    </location>
</feature>
<dbReference type="RefSeq" id="XP_036626620.1">
    <property type="nucleotide sequence ID" value="XM_036780765.1"/>
</dbReference>
<dbReference type="PROSITE" id="PS50082">
    <property type="entry name" value="WD_REPEATS_2"/>
    <property type="match status" value="3"/>
</dbReference>
<evidence type="ECO:0000256" key="2">
    <source>
        <dbReference type="ARBA" id="ARBA00022737"/>
    </source>
</evidence>
<evidence type="ECO:0000256" key="1">
    <source>
        <dbReference type="ARBA" id="ARBA00022574"/>
    </source>
</evidence>
<evidence type="ECO:0008006" key="6">
    <source>
        <dbReference type="Google" id="ProtNLM"/>
    </source>
</evidence>
<dbReference type="InterPro" id="IPR019775">
    <property type="entry name" value="WD40_repeat_CS"/>
</dbReference>
<dbReference type="InterPro" id="IPR050349">
    <property type="entry name" value="WD_LIS1/nudF_dynein_reg"/>
</dbReference>
<dbReference type="EMBL" id="JACETU010000009">
    <property type="protein sequence ID" value="KAF7420762.1"/>
    <property type="molecule type" value="Genomic_DNA"/>
</dbReference>
<keyword evidence="1 3" id="KW-0853">WD repeat</keyword>
<gene>
    <name evidence="4" type="ORF">PC9H_011280</name>
</gene>
<dbReference type="AlphaFoldDB" id="A0A8H7DQE2"/>
<evidence type="ECO:0000313" key="4">
    <source>
        <dbReference type="EMBL" id="KAF7420762.1"/>
    </source>
</evidence>
<dbReference type="SMART" id="SM00320">
    <property type="entry name" value="WD40"/>
    <property type="match status" value="6"/>
</dbReference>
<dbReference type="InterPro" id="IPR036322">
    <property type="entry name" value="WD40_repeat_dom_sf"/>
</dbReference>
<dbReference type="Gene3D" id="2.130.10.10">
    <property type="entry name" value="YVTN repeat-like/Quinoprotein amine dehydrogenase"/>
    <property type="match status" value="2"/>
</dbReference>
<dbReference type="OrthoDB" id="538223at2759"/>
<dbReference type="Proteomes" id="UP000623687">
    <property type="component" value="Unassembled WGS sequence"/>
</dbReference>
<sequence length="542" mass="60114">MLNRTWNYQPTACFHDGENRWADALESHEFVNTWLERDPITSAQRFVEQIRTGMREGRDDPTSIITTLEGYTSSPMRLRSLAEVKDVVSALTNHLLFPELERPGDGNSTGPRKEMYCILFSILISIPPMENDKISISRLRDLVSRLHLPYGPDLNIRQPSRDIILRHGDGRLSTKPHQCHSSQVLFIAVSENDQCIFSASSTEMSILCLKNLSHPAQIPFRSEEPIKSVAISADGQYLALGSSIAGVETRRLNLLDHATGHRELLAVSRARRVAFSPDGLKIAAALDDSTIKIYNRISADDPAIRILIGHRDWIRFLAFSPNGYYLVSGSDDCTIRVWDVSADNLGQQTVAVKVINSGQGVVRTVAVHLEYQTGPNEETEGDRTIQPTSNTVLGNHQLNPDASIQGPHIADINTFEDTTSVFPRVARTYTPALTIISGSDDGSICIHREGPEGFMKTEKLEERHSTWIRCVAISQSGDMIASASDDCTIRCWEVKAEKGTKTVAKYHTKSAVCSLAFSKDGKKLVTGNYLGEIQVWDADVLL</sequence>
<dbReference type="Pfam" id="PF00400">
    <property type="entry name" value="WD40"/>
    <property type="match status" value="4"/>
</dbReference>
<dbReference type="InterPro" id="IPR001680">
    <property type="entry name" value="WD40_rpt"/>
</dbReference>
<dbReference type="GeneID" id="59381098"/>
<evidence type="ECO:0000313" key="5">
    <source>
        <dbReference type="Proteomes" id="UP000623687"/>
    </source>
</evidence>
<organism evidence="4 5">
    <name type="scientific">Pleurotus ostreatus</name>
    <name type="common">Oyster mushroom</name>
    <name type="synonym">White-rot fungus</name>
    <dbReference type="NCBI Taxonomy" id="5322"/>
    <lineage>
        <taxon>Eukaryota</taxon>
        <taxon>Fungi</taxon>
        <taxon>Dikarya</taxon>
        <taxon>Basidiomycota</taxon>
        <taxon>Agaricomycotina</taxon>
        <taxon>Agaricomycetes</taxon>
        <taxon>Agaricomycetidae</taxon>
        <taxon>Agaricales</taxon>
        <taxon>Pleurotineae</taxon>
        <taxon>Pleurotaceae</taxon>
        <taxon>Pleurotus</taxon>
    </lineage>
</organism>
<evidence type="ECO:0000256" key="3">
    <source>
        <dbReference type="PROSITE-ProRule" id="PRU00221"/>
    </source>
</evidence>
<feature type="repeat" description="WD" evidence="3">
    <location>
        <begin position="307"/>
        <end position="348"/>
    </location>
</feature>
<dbReference type="PROSITE" id="PS00678">
    <property type="entry name" value="WD_REPEATS_1"/>
    <property type="match status" value="1"/>
</dbReference>
<accession>A0A8H7DQE2</accession>
<feature type="repeat" description="WD" evidence="3">
    <location>
        <begin position="461"/>
        <end position="502"/>
    </location>
</feature>
<comment type="caution">
    <text evidence="4">The sequence shown here is derived from an EMBL/GenBank/DDBJ whole genome shotgun (WGS) entry which is preliminary data.</text>
</comment>
<dbReference type="InterPro" id="IPR020472">
    <property type="entry name" value="WD40_PAC1"/>
</dbReference>
<name>A0A8H7DQE2_PLEOS</name>
<keyword evidence="5" id="KW-1185">Reference proteome</keyword>
<dbReference type="PANTHER" id="PTHR44129">
    <property type="entry name" value="WD REPEAT-CONTAINING PROTEIN POP1"/>
    <property type="match status" value="1"/>
</dbReference>
<reference evidence="4" key="1">
    <citation type="submission" date="2019-07" db="EMBL/GenBank/DDBJ databases">
        <authorList>
            <person name="Palmer J.M."/>
        </authorList>
    </citation>
    <scope>NUCLEOTIDE SEQUENCE</scope>
    <source>
        <strain evidence="4">PC9</strain>
    </source>
</reference>
<dbReference type="InterPro" id="IPR015943">
    <property type="entry name" value="WD40/YVTN_repeat-like_dom_sf"/>
</dbReference>
<dbReference type="PROSITE" id="PS50294">
    <property type="entry name" value="WD_REPEATS_REGION"/>
    <property type="match status" value="3"/>
</dbReference>
<proteinExistence type="predicted"/>